<evidence type="ECO:0000313" key="4">
    <source>
        <dbReference type="Proteomes" id="UP000042394"/>
    </source>
</evidence>
<dbReference type="EMBL" id="CQPD01000046">
    <property type="protein sequence ID" value="CNU90798.1"/>
    <property type="molecule type" value="Genomic_DNA"/>
</dbReference>
<dbReference type="Proteomes" id="UP000041314">
    <property type="component" value="Unassembled WGS sequence"/>
</dbReference>
<dbReference type="AlphaFoldDB" id="A0A655D3R7"/>
<evidence type="ECO:0000313" key="2">
    <source>
        <dbReference type="EMBL" id="CNU90798.1"/>
    </source>
</evidence>
<sequence>MADHCRFGDDGFGNGFHRHIANHRRGFVNADERNIADIDPRALCDEGERFLNAEHVTQRAFDPGGFRQRAVRNRQCASLILPRQCDFR</sequence>
<gene>
    <name evidence="1" type="ORF">ERS008198_02747</name>
    <name evidence="2" type="ORF">ERS008207_03776</name>
</gene>
<name>A0A655D3R7_SALET</name>
<dbReference type="EMBL" id="CQPA01000022">
    <property type="protein sequence ID" value="CNU42846.1"/>
    <property type="molecule type" value="Genomic_DNA"/>
</dbReference>
<dbReference type="Proteomes" id="UP000042394">
    <property type="component" value="Unassembled WGS sequence"/>
</dbReference>
<accession>A0A655D3R7</accession>
<evidence type="ECO:0000313" key="3">
    <source>
        <dbReference type="Proteomes" id="UP000041314"/>
    </source>
</evidence>
<evidence type="ECO:0000313" key="1">
    <source>
        <dbReference type="EMBL" id="CNU42846.1"/>
    </source>
</evidence>
<reference evidence="3 4" key="1">
    <citation type="submission" date="2015-03" db="EMBL/GenBank/DDBJ databases">
        <authorList>
            <consortium name="Pathogen Informatics"/>
        </authorList>
    </citation>
    <scope>NUCLEOTIDE SEQUENCE [LARGE SCALE GENOMIC DNA]</scope>
    <source>
        <strain evidence="1 3">A1104</strain>
        <strain evidence="2 4">D4891</strain>
    </source>
</reference>
<protein>
    <submittedName>
        <fullName evidence="1">Uncharacterized protein</fullName>
    </submittedName>
</protein>
<proteinExistence type="predicted"/>
<organism evidence="1 3">
    <name type="scientific">Salmonella enterica subsp. enterica serovar Bovismorbificans</name>
    <dbReference type="NCBI Taxonomy" id="58097"/>
    <lineage>
        <taxon>Bacteria</taxon>
        <taxon>Pseudomonadati</taxon>
        <taxon>Pseudomonadota</taxon>
        <taxon>Gammaproteobacteria</taxon>
        <taxon>Enterobacterales</taxon>
        <taxon>Enterobacteriaceae</taxon>
        <taxon>Salmonella</taxon>
    </lineage>
</organism>